<reference evidence="2" key="1">
    <citation type="submission" date="2017-01" db="EMBL/GenBank/DDBJ databases">
        <title>Comparative genomics of anhydrobiosis in the tardigrade Hypsibius dujardini.</title>
        <authorList>
            <person name="Yoshida Y."/>
            <person name="Koutsovoulos G."/>
            <person name="Laetsch D."/>
            <person name="Stevens L."/>
            <person name="Kumar S."/>
            <person name="Horikawa D."/>
            <person name="Ishino K."/>
            <person name="Komine S."/>
            <person name="Tomita M."/>
            <person name="Blaxter M."/>
            <person name="Arakawa K."/>
        </authorList>
    </citation>
    <scope>NUCLEOTIDE SEQUENCE [LARGE SCALE GENOMIC DNA]</scope>
    <source>
        <strain evidence="2">Z151</strain>
    </source>
</reference>
<dbReference type="EMBL" id="MTYJ01000411">
    <property type="protein sequence ID" value="OWA54486.1"/>
    <property type="molecule type" value="Genomic_DNA"/>
</dbReference>
<organism evidence="1 2">
    <name type="scientific">Hypsibius exemplaris</name>
    <name type="common">Freshwater tardigrade</name>
    <dbReference type="NCBI Taxonomy" id="2072580"/>
    <lineage>
        <taxon>Eukaryota</taxon>
        <taxon>Metazoa</taxon>
        <taxon>Ecdysozoa</taxon>
        <taxon>Tardigrada</taxon>
        <taxon>Eutardigrada</taxon>
        <taxon>Parachela</taxon>
        <taxon>Hypsibioidea</taxon>
        <taxon>Hypsibiidae</taxon>
        <taxon>Hypsibius</taxon>
    </lineage>
</organism>
<gene>
    <name evidence="1" type="ORF">BV898_18887</name>
</gene>
<evidence type="ECO:0000313" key="2">
    <source>
        <dbReference type="Proteomes" id="UP000192578"/>
    </source>
</evidence>
<keyword evidence="2" id="KW-1185">Reference proteome</keyword>
<dbReference type="Proteomes" id="UP000192578">
    <property type="component" value="Unassembled WGS sequence"/>
</dbReference>
<proteinExistence type="predicted"/>
<accession>A0A9X6RP95</accession>
<evidence type="ECO:0000313" key="1">
    <source>
        <dbReference type="EMBL" id="OWA54486.1"/>
    </source>
</evidence>
<sequence length="181" mass="20271">MWQASPISYCRSGRSRSPKSSTFVAAFAGVSPEDVELLALCRTTRPKHQNRFVPQMLVRNEKVCAAWSCTSIHPGPLSPDWHNETDRSAQELVTLMVFSALNSCTQFAKPVPQGTSYRAIYKRRIPMEVLLMKIDSKLLPIILLLFENGSDVAVPTLLVNDVLTPKAGGKPMKRRKSSRYH</sequence>
<protein>
    <submittedName>
        <fullName evidence="1">Uncharacterized protein</fullName>
    </submittedName>
</protein>
<name>A0A9X6RP95_HYPEX</name>
<dbReference type="AlphaFoldDB" id="A0A9X6RP95"/>
<comment type="caution">
    <text evidence="1">The sequence shown here is derived from an EMBL/GenBank/DDBJ whole genome shotgun (WGS) entry which is preliminary data.</text>
</comment>